<evidence type="ECO:0000256" key="4">
    <source>
        <dbReference type="ARBA" id="ARBA00012595"/>
    </source>
</evidence>
<feature type="domain" description="Alpha-amylase C-terminal" evidence="13">
    <location>
        <begin position="388"/>
        <end position="472"/>
    </location>
</feature>
<evidence type="ECO:0000256" key="6">
    <source>
        <dbReference type="ARBA" id="ARBA00022801"/>
    </source>
</evidence>
<keyword evidence="5" id="KW-0479">Metal-binding</keyword>
<keyword evidence="12" id="KW-0732">Signal</keyword>
<evidence type="ECO:0000313" key="16">
    <source>
        <dbReference type="Proteomes" id="UP000799118"/>
    </source>
</evidence>
<evidence type="ECO:0000256" key="7">
    <source>
        <dbReference type="ARBA" id="ARBA00022837"/>
    </source>
</evidence>
<accession>A0A6A4H7W0</accession>
<gene>
    <name evidence="15" type="ORF">BT96DRAFT_943237</name>
</gene>
<evidence type="ECO:0000259" key="13">
    <source>
        <dbReference type="SMART" id="SM00632"/>
    </source>
</evidence>
<feature type="signal peptide" evidence="12">
    <location>
        <begin position="1"/>
        <end position="21"/>
    </location>
</feature>
<dbReference type="Pfam" id="PF00128">
    <property type="entry name" value="Alpha-amylase"/>
    <property type="match status" value="1"/>
</dbReference>
<dbReference type="EMBL" id="ML769552">
    <property type="protein sequence ID" value="KAE9394319.1"/>
    <property type="molecule type" value="Genomic_DNA"/>
</dbReference>
<evidence type="ECO:0000256" key="8">
    <source>
        <dbReference type="ARBA" id="ARBA00023277"/>
    </source>
</evidence>
<reference evidence="15" key="1">
    <citation type="journal article" date="2019" name="Environ. Microbiol.">
        <title>Fungal ecological strategies reflected in gene transcription - a case study of two litter decomposers.</title>
        <authorList>
            <person name="Barbi F."/>
            <person name="Kohler A."/>
            <person name="Barry K."/>
            <person name="Baskaran P."/>
            <person name="Daum C."/>
            <person name="Fauchery L."/>
            <person name="Ihrmark K."/>
            <person name="Kuo A."/>
            <person name="LaButti K."/>
            <person name="Lipzen A."/>
            <person name="Morin E."/>
            <person name="Grigoriev I.V."/>
            <person name="Henrissat B."/>
            <person name="Lindahl B."/>
            <person name="Martin F."/>
        </authorList>
    </citation>
    <scope>NUCLEOTIDE SEQUENCE</scope>
    <source>
        <strain evidence="15">JB14</strain>
    </source>
</reference>
<evidence type="ECO:0000256" key="5">
    <source>
        <dbReference type="ARBA" id="ARBA00022723"/>
    </source>
</evidence>
<dbReference type="AlphaFoldDB" id="A0A6A4H7W0"/>
<dbReference type="GO" id="GO:0046872">
    <property type="term" value="F:metal ion binding"/>
    <property type="evidence" value="ECO:0007669"/>
    <property type="project" value="UniProtKB-KW"/>
</dbReference>
<evidence type="ECO:0000259" key="14">
    <source>
        <dbReference type="SMART" id="SM00642"/>
    </source>
</evidence>
<dbReference type="InterPro" id="IPR006048">
    <property type="entry name" value="A-amylase/branching_C"/>
</dbReference>
<dbReference type="InterPro" id="IPR006047">
    <property type="entry name" value="GH13_cat_dom"/>
</dbReference>
<dbReference type="InterPro" id="IPR017853">
    <property type="entry name" value="GH"/>
</dbReference>
<evidence type="ECO:0000256" key="3">
    <source>
        <dbReference type="ARBA" id="ARBA00008061"/>
    </source>
</evidence>
<evidence type="ECO:0000256" key="2">
    <source>
        <dbReference type="ARBA" id="ARBA00001913"/>
    </source>
</evidence>
<comment type="catalytic activity">
    <reaction evidence="1 11">
        <text>Endohydrolysis of (1-&gt;4)-alpha-D-glucosidic linkages in polysaccharides containing three or more (1-&gt;4)-alpha-linked D-glucose units.</text>
        <dbReference type="EC" id="3.2.1.1"/>
    </reaction>
</comment>
<keyword evidence="6 11" id="KW-0378">Hydrolase</keyword>
<keyword evidence="8 11" id="KW-0119">Carbohydrate metabolism</keyword>
<feature type="chain" id="PRO_5025338624" description="Alpha-amylase" evidence="12">
    <location>
        <begin position="22"/>
        <end position="480"/>
    </location>
</feature>
<evidence type="ECO:0000256" key="9">
    <source>
        <dbReference type="ARBA" id="ARBA00023295"/>
    </source>
</evidence>
<evidence type="ECO:0000256" key="1">
    <source>
        <dbReference type="ARBA" id="ARBA00000548"/>
    </source>
</evidence>
<keyword evidence="9 11" id="KW-0326">Glycosidase</keyword>
<keyword evidence="7" id="KW-0106">Calcium</keyword>
<evidence type="ECO:0000256" key="11">
    <source>
        <dbReference type="RuleBase" id="RU361134"/>
    </source>
</evidence>
<evidence type="ECO:0000256" key="10">
    <source>
        <dbReference type="RuleBase" id="RU003615"/>
    </source>
</evidence>
<comment type="similarity">
    <text evidence="3 10">Belongs to the glycosyl hydrolase 13 family.</text>
</comment>
<dbReference type="SMART" id="SM00632">
    <property type="entry name" value="Aamy_C"/>
    <property type="match status" value="1"/>
</dbReference>
<dbReference type="CDD" id="cd11317">
    <property type="entry name" value="AmyAc_bac_euk_AmyA"/>
    <property type="match status" value="1"/>
</dbReference>
<dbReference type="OrthoDB" id="550577at2759"/>
<dbReference type="SUPFAM" id="SSF51445">
    <property type="entry name" value="(Trans)glycosidases"/>
    <property type="match status" value="1"/>
</dbReference>
<name>A0A6A4H7W0_9AGAR</name>
<evidence type="ECO:0000256" key="12">
    <source>
        <dbReference type="SAM" id="SignalP"/>
    </source>
</evidence>
<protein>
    <recommendedName>
        <fullName evidence="4 11">Alpha-amylase</fullName>
        <ecNumber evidence="4 11">3.2.1.1</ecNumber>
    </recommendedName>
</protein>
<dbReference type="SMART" id="SM00642">
    <property type="entry name" value="Aamy"/>
    <property type="match status" value="1"/>
</dbReference>
<dbReference type="PANTHER" id="PTHR43447">
    <property type="entry name" value="ALPHA-AMYLASE"/>
    <property type="match status" value="1"/>
</dbReference>
<dbReference type="InterPro" id="IPR006046">
    <property type="entry name" value="Alpha_amylase"/>
</dbReference>
<organism evidence="15 16">
    <name type="scientific">Gymnopus androsaceus JB14</name>
    <dbReference type="NCBI Taxonomy" id="1447944"/>
    <lineage>
        <taxon>Eukaryota</taxon>
        <taxon>Fungi</taxon>
        <taxon>Dikarya</taxon>
        <taxon>Basidiomycota</taxon>
        <taxon>Agaricomycotina</taxon>
        <taxon>Agaricomycetes</taxon>
        <taxon>Agaricomycetidae</taxon>
        <taxon>Agaricales</taxon>
        <taxon>Marasmiineae</taxon>
        <taxon>Omphalotaceae</taxon>
        <taxon>Gymnopus</taxon>
    </lineage>
</organism>
<dbReference type="Gene3D" id="3.20.20.80">
    <property type="entry name" value="Glycosidases"/>
    <property type="match status" value="1"/>
</dbReference>
<proteinExistence type="inferred from homology"/>
<evidence type="ECO:0000313" key="15">
    <source>
        <dbReference type="EMBL" id="KAE9394319.1"/>
    </source>
</evidence>
<dbReference type="Proteomes" id="UP000799118">
    <property type="component" value="Unassembled WGS sequence"/>
</dbReference>
<dbReference type="PRINTS" id="PR00110">
    <property type="entry name" value="ALPHAAMYLASE"/>
</dbReference>
<dbReference type="Pfam" id="PF02806">
    <property type="entry name" value="Alpha-amylase_C"/>
    <property type="match status" value="1"/>
</dbReference>
<comment type="cofactor">
    <cofactor evidence="2">
        <name>Ca(2+)</name>
        <dbReference type="ChEBI" id="CHEBI:29108"/>
    </cofactor>
</comment>
<keyword evidence="16" id="KW-1185">Reference proteome</keyword>
<dbReference type="InterPro" id="IPR031319">
    <property type="entry name" value="A-amylase_C"/>
</dbReference>
<dbReference type="GO" id="GO:0004556">
    <property type="term" value="F:alpha-amylase activity"/>
    <property type="evidence" value="ECO:0007669"/>
    <property type="project" value="UniProtKB-UniRule"/>
</dbReference>
<dbReference type="GO" id="GO:0005975">
    <property type="term" value="P:carbohydrate metabolic process"/>
    <property type="evidence" value="ECO:0007669"/>
    <property type="project" value="InterPro"/>
</dbReference>
<dbReference type="SUPFAM" id="SSF51011">
    <property type="entry name" value="Glycosyl hydrolase domain"/>
    <property type="match status" value="1"/>
</dbReference>
<dbReference type="InterPro" id="IPR013780">
    <property type="entry name" value="Glyco_hydro_b"/>
</dbReference>
<dbReference type="EC" id="3.2.1.1" evidence="4 11"/>
<dbReference type="Gene3D" id="2.60.40.1180">
    <property type="entry name" value="Golgi alpha-mannosidase II"/>
    <property type="match status" value="1"/>
</dbReference>
<feature type="domain" description="Glycosyl hydrolase family 13 catalytic" evidence="14">
    <location>
        <begin position="31"/>
        <end position="379"/>
    </location>
</feature>
<sequence length="480" mass="53066">MSLPLLLALPLVFSLFPQVMMRKSPSIGSRNVIVQMFEWSWDSIAAECTSFLGPAGYGYVQASPAQEHITGSEWWTDYQPVSYILTSKRGNRTQFKNMIDTCHEAGVKVIADTIFNHMTGIASRTGVAGSTYTHYDYPGVYEPQNFHYCGLEPNDLILNWDNEEEVWTCQLDGLADLATDTEYVRGRLAEYANDLISLGVDGMRLDSAKSISPTDLANITSRFTSAPYLTQEVVYGDGQPVTPEMYRVIGDVQEEFRSIRFRYTTAVMDAFSVGGSISNLQKLDDQGWINSSQANVFVANHDTERLWKYGLSGFLFSLKILIFLHSMISVTILSSYSFSNFDDGAPNNGTGDCTGTGGSGDGWICQHRWVAVSGMTRFRNDVGKTEMNNWVSPQPNQIAFGRGNRGFVAINNDDYPWSTTFMTSLRNGTYCDAITGVVSSRSCTGSSFTVSSGRFKANIPPRSAIAIHSSARVSTKLTRS</sequence>